<evidence type="ECO:0000313" key="3">
    <source>
        <dbReference type="Proteomes" id="UP000324222"/>
    </source>
</evidence>
<evidence type="ECO:0000313" key="2">
    <source>
        <dbReference type="EMBL" id="MPC23651.1"/>
    </source>
</evidence>
<organism evidence="2 3">
    <name type="scientific">Portunus trituberculatus</name>
    <name type="common">Swimming crab</name>
    <name type="synonym">Neptunus trituberculatus</name>
    <dbReference type="NCBI Taxonomy" id="210409"/>
    <lineage>
        <taxon>Eukaryota</taxon>
        <taxon>Metazoa</taxon>
        <taxon>Ecdysozoa</taxon>
        <taxon>Arthropoda</taxon>
        <taxon>Crustacea</taxon>
        <taxon>Multicrustacea</taxon>
        <taxon>Malacostraca</taxon>
        <taxon>Eumalacostraca</taxon>
        <taxon>Eucarida</taxon>
        <taxon>Decapoda</taxon>
        <taxon>Pleocyemata</taxon>
        <taxon>Brachyura</taxon>
        <taxon>Eubrachyura</taxon>
        <taxon>Portunoidea</taxon>
        <taxon>Portunidae</taxon>
        <taxon>Portuninae</taxon>
        <taxon>Portunus</taxon>
    </lineage>
</organism>
<dbReference type="EMBL" id="VSRR010001235">
    <property type="protein sequence ID" value="MPC23651.1"/>
    <property type="molecule type" value="Genomic_DNA"/>
</dbReference>
<name>A0A5B7DPT0_PORTR</name>
<reference evidence="2 3" key="1">
    <citation type="submission" date="2019-05" db="EMBL/GenBank/DDBJ databases">
        <title>Another draft genome of Portunus trituberculatus and its Hox gene families provides insights of decapod evolution.</title>
        <authorList>
            <person name="Jeong J.-H."/>
            <person name="Song I."/>
            <person name="Kim S."/>
            <person name="Choi T."/>
            <person name="Kim D."/>
            <person name="Ryu S."/>
            <person name="Kim W."/>
        </authorList>
    </citation>
    <scope>NUCLEOTIDE SEQUENCE [LARGE SCALE GENOMIC DNA]</scope>
    <source>
        <tissue evidence="2">Muscle</tissue>
    </source>
</reference>
<dbReference type="AlphaFoldDB" id="A0A5B7DPT0"/>
<gene>
    <name evidence="2" type="ORF">E2C01_016710</name>
</gene>
<sequence length="113" mass="13047">MKQRMLYALRQVAFTKYIERWSPRLVEAARLRLTGTAVQRSNSYKSGKYIFMIIFVLKEENLDEAVKENENVQASVPLSLKHNLPTLQAPEMTQRRTGVDLQGRKRLPGKVSL</sequence>
<evidence type="ECO:0000256" key="1">
    <source>
        <dbReference type="SAM" id="MobiDB-lite"/>
    </source>
</evidence>
<protein>
    <submittedName>
        <fullName evidence="2">Uncharacterized protein</fullName>
    </submittedName>
</protein>
<dbReference type="Proteomes" id="UP000324222">
    <property type="component" value="Unassembled WGS sequence"/>
</dbReference>
<feature type="compositionally biased region" description="Basic residues" evidence="1">
    <location>
        <begin position="104"/>
        <end position="113"/>
    </location>
</feature>
<comment type="caution">
    <text evidence="2">The sequence shown here is derived from an EMBL/GenBank/DDBJ whole genome shotgun (WGS) entry which is preliminary data.</text>
</comment>
<accession>A0A5B7DPT0</accession>
<keyword evidence="3" id="KW-1185">Reference proteome</keyword>
<proteinExistence type="predicted"/>
<feature type="region of interest" description="Disordered" evidence="1">
    <location>
        <begin position="86"/>
        <end position="113"/>
    </location>
</feature>